<feature type="domain" description="UDP-glucose/GDP-mannose dehydrogenase C-terminal" evidence="4">
    <location>
        <begin position="323"/>
        <end position="414"/>
    </location>
</feature>
<dbReference type="AlphaFoldDB" id="A0A518EVJ4"/>
<dbReference type="Gene3D" id="3.40.50.720">
    <property type="entry name" value="NAD(P)-binding Rossmann-like Domain"/>
    <property type="match status" value="2"/>
</dbReference>
<dbReference type="EC" id="1.1.1.136" evidence="5"/>
<proteinExistence type="inferred from homology"/>
<dbReference type="GO" id="GO:0016628">
    <property type="term" value="F:oxidoreductase activity, acting on the CH-CH group of donors, NAD or NADP as acceptor"/>
    <property type="evidence" value="ECO:0007669"/>
    <property type="project" value="InterPro"/>
</dbReference>
<gene>
    <name evidence="5" type="primary">wbpA</name>
    <name evidence="5" type="ORF">Poly30_36510</name>
</gene>
<dbReference type="RefSeq" id="WP_145200209.1">
    <property type="nucleotide sequence ID" value="NZ_CP036434.1"/>
</dbReference>
<dbReference type="SUPFAM" id="SSF52413">
    <property type="entry name" value="UDP-glucose/GDP-mannose dehydrogenase C-terminal domain"/>
    <property type="match status" value="1"/>
</dbReference>
<keyword evidence="2" id="KW-0520">NAD</keyword>
<evidence type="ECO:0000256" key="3">
    <source>
        <dbReference type="PIRNR" id="PIRNR000124"/>
    </source>
</evidence>
<name>A0A518EVJ4_9BACT</name>
<dbReference type="InterPro" id="IPR008927">
    <property type="entry name" value="6-PGluconate_DH-like_C_sf"/>
</dbReference>
<reference evidence="5 6" key="1">
    <citation type="submission" date="2019-02" db="EMBL/GenBank/DDBJ databases">
        <title>Deep-cultivation of Planctomycetes and their phenomic and genomic characterization uncovers novel biology.</title>
        <authorList>
            <person name="Wiegand S."/>
            <person name="Jogler M."/>
            <person name="Boedeker C."/>
            <person name="Pinto D."/>
            <person name="Vollmers J."/>
            <person name="Rivas-Marin E."/>
            <person name="Kohn T."/>
            <person name="Peeters S.H."/>
            <person name="Heuer A."/>
            <person name="Rast P."/>
            <person name="Oberbeckmann S."/>
            <person name="Bunk B."/>
            <person name="Jeske O."/>
            <person name="Meyerdierks A."/>
            <person name="Storesund J.E."/>
            <person name="Kallscheuer N."/>
            <person name="Luecker S."/>
            <person name="Lage O.M."/>
            <person name="Pohl T."/>
            <person name="Merkel B.J."/>
            <person name="Hornburger P."/>
            <person name="Mueller R.-W."/>
            <person name="Bruemmer F."/>
            <person name="Labrenz M."/>
            <person name="Spormann A.M."/>
            <person name="Op den Camp H."/>
            <person name="Overmann J."/>
            <person name="Amann R."/>
            <person name="Jetten M.S.M."/>
            <person name="Mascher T."/>
            <person name="Medema M.H."/>
            <person name="Devos D.P."/>
            <person name="Kaster A.-K."/>
            <person name="Ovreas L."/>
            <person name="Rohde M."/>
            <person name="Galperin M.Y."/>
            <person name="Jogler C."/>
        </authorList>
    </citation>
    <scope>NUCLEOTIDE SEQUENCE [LARGE SCALE GENOMIC DNA]</scope>
    <source>
        <strain evidence="5 6">Poly30</strain>
    </source>
</reference>
<keyword evidence="1 5" id="KW-0560">Oxidoreductase</keyword>
<evidence type="ECO:0000313" key="5">
    <source>
        <dbReference type="EMBL" id="QDV08115.1"/>
    </source>
</evidence>
<evidence type="ECO:0000259" key="4">
    <source>
        <dbReference type="SMART" id="SM00984"/>
    </source>
</evidence>
<dbReference type="InterPro" id="IPR001732">
    <property type="entry name" value="UDP-Glc/GDP-Man_DH_N"/>
</dbReference>
<dbReference type="InterPro" id="IPR014027">
    <property type="entry name" value="UDP-Glc/GDP-Man_DH_C"/>
</dbReference>
<dbReference type="SUPFAM" id="SSF48179">
    <property type="entry name" value="6-phosphogluconate dehydrogenase C-terminal domain-like"/>
    <property type="match status" value="1"/>
</dbReference>
<evidence type="ECO:0000313" key="6">
    <source>
        <dbReference type="Proteomes" id="UP000320390"/>
    </source>
</evidence>
<dbReference type="Pfam" id="PF03721">
    <property type="entry name" value="UDPG_MGDP_dh_N"/>
    <property type="match status" value="1"/>
</dbReference>
<dbReference type="EMBL" id="CP036434">
    <property type="protein sequence ID" value="QDV08115.1"/>
    <property type="molecule type" value="Genomic_DNA"/>
</dbReference>
<dbReference type="GO" id="GO:0051287">
    <property type="term" value="F:NAD binding"/>
    <property type="evidence" value="ECO:0007669"/>
    <property type="project" value="InterPro"/>
</dbReference>
<dbReference type="InterPro" id="IPR036220">
    <property type="entry name" value="UDP-Glc/GDP-Man_DH_C_sf"/>
</dbReference>
<dbReference type="PIRSF" id="PIRSF000124">
    <property type="entry name" value="UDPglc_GDPman_dh"/>
    <property type="match status" value="1"/>
</dbReference>
<dbReference type="Pfam" id="PF03720">
    <property type="entry name" value="UDPG_MGDP_dh_C"/>
    <property type="match status" value="1"/>
</dbReference>
<dbReference type="SMART" id="SM00984">
    <property type="entry name" value="UDPG_MGDP_dh_C"/>
    <property type="match status" value="1"/>
</dbReference>
<dbReference type="InterPro" id="IPR017476">
    <property type="entry name" value="UDP-Glc/GDP-Man"/>
</dbReference>
<dbReference type="InterPro" id="IPR036291">
    <property type="entry name" value="NAD(P)-bd_dom_sf"/>
</dbReference>
<dbReference type="InterPro" id="IPR014026">
    <property type="entry name" value="UDP-Glc/GDP-Man_DH_dimer"/>
</dbReference>
<keyword evidence="6" id="KW-1185">Reference proteome</keyword>
<dbReference type="NCBIfam" id="TIGR03026">
    <property type="entry name" value="NDP-sugDHase"/>
    <property type="match status" value="1"/>
</dbReference>
<dbReference type="PIRSF" id="PIRSF500136">
    <property type="entry name" value="UDP_ManNAc_DH"/>
    <property type="match status" value="1"/>
</dbReference>
<dbReference type="GO" id="GO:0000271">
    <property type="term" value="P:polysaccharide biosynthetic process"/>
    <property type="evidence" value="ECO:0007669"/>
    <property type="project" value="InterPro"/>
</dbReference>
<dbReference type="Pfam" id="PF00984">
    <property type="entry name" value="UDPG_MGDP_dh"/>
    <property type="match status" value="1"/>
</dbReference>
<comment type="similarity">
    <text evidence="3">Belongs to the UDP-glucose/GDP-mannose dehydrogenase family.</text>
</comment>
<dbReference type="GO" id="GO:0047004">
    <property type="term" value="F:UDP-N-acetylglucosamine 6-dehydrogenase activity"/>
    <property type="evidence" value="ECO:0007669"/>
    <property type="project" value="UniProtKB-EC"/>
</dbReference>
<organism evidence="5 6">
    <name type="scientific">Saltatorellus ferox</name>
    <dbReference type="NCBI Taxonomy" id="2528018"/>
    <lineage>
        <taxon>Bacteria</taxon>
        <taxon>Pseudomonadati</taxon>
        <taxon>Planctomycetota</taxon>
        <taxon>Planctomycetia</taxon>
        <taxon>Planctomycetia incertae sedis</taxon>
        <taxon>Saltatorellus</taxon>
    </lineage>
</organism>
<dbReference type="PANTHER" id="PTHR43491">
    <property type="entry name" value="UDP-N-ACETYL-D-MANNOSAMINE DEHYDROGENASE"/>
    <property type="match status" value="1"/>
</dbReference>
<accession>A0A518EVJ4</accession>
<evidence type="ECO:0000256" key="1">
    <source>
        <dbReference type="ARBA" id="ARBA00023002"/>
    </source>
</evidence>
<dbReference type="InterPro" id="IPR028359">
    <property type="entry name" value="UDP_ManNAc/GlcNAc_DH"/>
</dbReference>
<dbReference type="SUPFAM" id="SSF51735">
    <property type="entry name" value="NAD(P)-binding Rossmann-fold domains"/>
    <property type="match status" value="1"/>
</dbReference>
<evidence type="ECO:0000256" key="2">
    <source>
        <dbReference type="ARBA" id="ARBA00023027"/>
    </source>
</evidence>
<protein>
    <submittedName>
        <fullName evidence="5">UDP-N-acetyl-D-glucosamine 6-dehydrogenase</fullName>
        <ecNumber evidence="5">1.1.1.136</ecNumber>
    </submittedName>
</protein>
<dbReference type="OrthoDB" id="9803238at2"/>
<dbReference type="PANTHER" id="PTHR43491:SF1">
    <property type="entry name" value="UDP-N-ACETYL-D-MANNOSAMINE DEHYDROGENASE"/>
    <property type="match status" value="1"/>
</dbReference>
<dbReference type="Proteomes" id="UP000320390">
    <property type="component" value="Chromosome"/>
</dbReference>
<sequence>MNSNSQPVAKVGIVGLGAVGLPLAALFGQVGLELVLVDSSVERVEQIRRGESPLAHLPAGLIDRLGNALISTSPEALDGCDAIVICVPTPLRPDRTPDLSAVRSAAREAATFVRAGGLVVLESTTWPGTTRHVLGKIFEFREDVDLAYSPERVDPGRVDASRAGGDLLGAGVPKLVGGVTKAATERAAALYRLAFETVIEVGSSDVAEAAKLVENIHRAVNIALVGELKIAFDAMGLDVWEVLDAAATKPFGFTRFDPGPGMGGHCLPIDPFYLSWAAKRAGAETRFVELSGEINRAMPGFVAAKTQSALRSIHVDVDEARVLLVGVAYKRGVGIVEESPAFPIAAALRAEGAQVSYADPLVPSCSLGESLDVNAEALADFDAVVILVDQEGVDLDLIAACQAVVVDTRAALRKQLLGSARYFMA</sequence>